<keyword evidence="2" id="KW-1185">Reference proteome</keyword>
<evidence type="ECO:0008006" key="3">
    <source>
        <dbReference type="Google" id="ProtNLM"/>
    </source>
</evidence>
<accession>A0ABQ0LIS6</accession>
<dbReference type="EMBL" id="DF845821">
    <property type="protein sequence ID" value="GAT49796.1"/>
    <property type="molecule type" value="Genomic_DNA"/>
</dbReference>
<proteinExistence type="predicted"/>
<evidence type="ECO:0000313" key="1">
    <source>
        <dbReference type="EMBL" id="GAT49796.1"/>
    </source>
</evidence>
<evidence type="ECO:0000313" key="2">
    <source>
        <dbReference type="Proteomes" id="UP000815677"/>
    </source>
</evidence>
<gene>
    <name evidence="1" type="ORF">MCHLO_07086</name>
</gene>
<sequence length="193" mass="21530">MFVQAVVLVVPIVGIGDEFGTKVVMQFLQTQQQRIHHPRASFCRARTRHQTYEKPQALQTRVGAYLCTYKFVSSPSRLHHDSRAHLVNPDILLDLGSTATERRYQARPRRLAGFRHALPVDRVPEIAMVVEVKVGGGIGLARGFGVYCRGRLGAERGLGRRVLKDCGSEWTWVGRAGWSGSTNPMGMVSLLTY</sequence>
<protein>
    <recommendedName>
        <fullName evidence="3">Secreted protein</fullName>
    </recommendedName>
</protein>
<organism evidence="1 2">
    <name type="scientific">Mycena chlorophos</name>
    <name type="common">Agaric fungus</name>
    <name type="synonym">Agaricus chlorophos</name>
    <dbReference type="NCBI Taxonomy" id="658473"/>
    <lineage>
        <taxon>Eukaryota</taxon>
        <taxon>Fungi</taxon>
        <taxon>Dikarya</taxon>
        <taxon>Basidiomycota</taxon>
        <taxon>Agaricomycotina</taxon>
        <taxon>Agaricomycetes</taxon>
        <taxon>Agaricomycetidae</taxon>
        <taxon>Agaricales</taxon>
        <taxon>Marasmiineae</taxon>
        <taxon>Mycenaceae</taxon>
        <taxon>Mycena</taxon>
    </lineage>
</organism>
<name>A0ABQ0LIS6_MYCCL</name>
<reference evidence="1" key="1">
    <citation type="submission" date="2014-09" db="EMBL/GenBank/DDBJ databases">
        <title>Genome sequence of the luminous mushroom Mycena chlorophos for searching fungal bioluminescence genes.</title>
        <authorList>
            <person name="Tanaka Y."/>
            <person name="Kasuga D."/>
            <person name="Oba Y."/>
            <person name="Hase S."/>
            <person name="Sato K."/>
            <person name="Oba Y."/>
            <person name="Sakakibara Y."/>
        </authorList>
    </citation>
    <scope>NUCLEOTIDE SEQUENCE</scope>
</reference>
<dbReference type="Proteomes" id="UP000815677">
    <property type="component" value="Unassembled WGS sequence"/>
</dbReference>